<reference evidence="2" key="2">
    <citation type="submission" date="2015-07" db="EMBL/GenBank/DDBJ databases">
        <authorList>
            <person name="Noorani M."/>
        </authorList>
    </citation>
    <scope>NUCLEOTIDE SEQUENCE</scope>
    <source>
        <strain evidence="2">Yugu1</strain>
    </source>
</reference>
<dbReference type="PANTHER" id="PTHR31210">
    <property type="entry name" value="OS06G0731900 PROTEIN"/>
    <property type="match status" value="1"/>
</dbReference>
<keyword evidence="1" id="KW-0472">Membrane</keyword>
<dbReference type="OrthoDB" id="9985979at2759"/>
<organism evidence="2">
    <name type="scientific">Setaria italica</name>
    <name type="common">Foxtail millet</name>
    <name type="synonym">Panicum italicum</name>
    <dbReference type="NCBI Taxonomy" id="4555"/>
    <lineage>
        <taxon>Eukaryota</taxon>
        <taxon>Viridiplantae</taxon>
        <taxon>Streptophyta</taxon>
        <taxon>Embryophyta</taxon>
        <taxon>Tracheophyta</taxon>
        <taxon>Spermatophyta</taxon>
        <taxon>Magnoliopsida</taxon>
        <taxon>Liliopsida</taxon>
        <taxon>Poales</taxon>
        <taxon>Poaceae</taxon>
        <taxon>PACMAD clade</taxon>
        <taxon>Panicoideae</taxon>
        <taxon>Panicodae</taxon>
        <taxon>Paniceae</taxon>
        <taxon>Cenchrinae</taxon>
        <taxon>Setaria</taxon>
    </lineage>
</organism>
<dbReference type="InterPro" id="IPR007877">
    <property type="entry name" value="DUF707"/>
</dbReference>
<evidence type="ECO:0000256" key="1">
    <source>
        <dbReference type="SAM" id="Phobius"/>
    </source>
</evidence>
<dbReference type="AlphaFoldDB" id="A0A368PXT2"/>
<keyword evidence="1" id="KW-1133">Transmembrane helix</keyword>
<name>A0A368PXT2_SETIT</name>
<dbReference type="PANTHER" id="PTHR31210:SF84">
    <property type="entry name" value="OS07G0414700 PROTEIN"/>
    <property type="match status" value="1"/>
</dbReference>
<dbReference type="EMBL" id="CM003529">
    <property type="protein sequence ID" value="RCV10545.1"/>
    <property type="molecule type" value="Genomic_DNA"/>
</dbReference>
<protein>
    <submittedName>
        <fullName evidence="2">Uncharacterized protein</fullName>
    </submittedName>
</protein>
<reference evidence="2" key="1">
    <citation type="journal article" date="2012" name="Nat. Biotechnol.">
        <title>Reference genome sequence of the model plant Setaria.</title>
        <authorList>
            <person name="Bennetzen J.L."/>
            <person name="Schmutz J."/>
            <person name="Wang H."/>
            <person name="Percifield R."/>
            <person name="Hawkins J."/>
            <person name="Pontaroli A.C."/>
            <person name="Estep M."/>
            <person name="Feng L."/>
            <person name="Vaughn J.N."/>
            <person name="Grimwood J."/>
            <person name="Jenkins J."/>
            <person name="Barry K."/>
            <person name="Lindquist E."/>
            <person name="Hellsten U."/>
            <person name="Deshpande S."/>
            <person name="Wang X."/>
            <person name="Wu X."/>
            <person name="Mitros T."/>
            <person name="Triplett J."/>
            <person name="Yang X."/>
            <person name="Ye C.Y."/>
            <person name="Mauro-Herrera M."/>
            <person name="Wang L."/>
            <person name="Li P."/>
            <person name="Sharma M."/>
            <person name="Sharma R."/>
            <person name="Ronald P.C."/>
            <person name="Panaud O."/>
            <person name="Kellogg E.A."/>
            <person name="Brutnell T.P."/>
            <person name="Doust A.N."/>
            <person name="Tuskan G.A."/>
            <person name="Rokhsar D."/>
            <person name="Devos K.M."/>
        </authorList>
    </citation>
    <scope>NUCLEOTIDE SEQUENCE [LARGE SCALE GENOMIC DNA]</scope>
    <source>
        <strain evidence="2">Yugu1</strain>
    </source>
</reference>
<accession>A0A368PXT2</accession>
<proteinExistence type="predicted"/>
<feature type="transmembrane region" description="Helical" evidence="1">
    <location>
        <begin position="58"/>
        <end position="77"/>
    </location>
</feature>
<gene>
    <name evidence="2" type="ORF">SETIT_2G120200v2</name>
</gene>
<evidence type="ECO:0000313" key="2">
    <source>
        <dbReference type="EMBL" id="RCV10545.1"/>
    </source>
</evidence>
<dbReference type="Pfam" id="PF05212">
    <property type="entry name" value="DUF707"/>
    <property type="match status" value="1"/>
</dbReference>
<dbReference type="STRING" id="4555.A0A368PXT2"/>
<sequence length="269" mass="29445">MDATVTGSMVGLDDDLNGEAQRTVISAGASTARVEEITAMVSVLVVGIDGNRISVRSIAAPAVALIFLVLPLVAGAVETLHQNGNSTLLSRKMLTVKAVQPKKEPTSNSGGANQDGEPLLPRGLAHDMINLEMESSLVGDPGRKHQAAAKPKSLLVIPVGIKNKEVVDKLVSKFHADDFTIMLFHYDGAVEQWGNMEWSERAVHMSAKGQTKWWFAKRFLQLDVVAEYNYIFVWDKDIEVDAFDPVQYLDVVRSTSRELTFDVPPFVLV</sequence>
<keyword evidence="1" id="KW-0812">Transmembrane</keyword>